<accession>A0A6I4I0B7</accession>
<dbReference type="EC" id="3.4.21.89" evidence="3 6"/>
<dbReference type="InterPro" id="IPR036286">
    <property type="entry name" value="LexA/Signal_pep-like_sf"/>
</dbReference>
<proteinExistence type="inferred from homology"/>
<dbReference type="GO" id="GO:0016020">
    <property type="term" value="C:membrane"/>
    <property type="evidence" value="ECO:0007669"/>
    <property type="project" value="UniProtKB-SubCell"/>
</dbReference>
<dbReference type="NCBIfam" id="TIGR02227">
    <property type="entry name" value="sigpep_I_bact"/>
    <property type="match status" value="2"/>
</dbReference>
<evidence type="ECO:0000256" key="2">
    <source>
        <dbReference type="ARBA" id="ARBA00009370"/>
    </source>
</evidence>
<evidence type="ECO:0000259" key="7">
    <source>
        <dbReference type="Pfam" id="PF10502"/>
    </source>
</evidence>
<comment type="similarity">
    <text evidence="2 6">Belongs to the peptidase S26 family.</text>
</comment>
<keyword evidence="6" id="KW-0812">Transmembrane</keyword>
<feature type="transmembrane region" description="Helical" evidence="6">
    <location>
        <begin position="24"/>
        <end position="48"/>
    </location>
</feature>
<dbReference type="PRINTS" id="PR00727">
    <property type="entry name" value="LEADERPTASE"/>
</dbReference>
<name>A0A6I4I0B7_9SPHI</name>
<keyword evidence="6" id="KW-1133">Transmembrane helix</keyword>
<dbReference type="InterPro" id="IPR019758">
    <property type="entry name" value="Pept_S26A_signal_pept_1_CS"/>
</dbReference>
<dbReference type="Proteomes" id="UP000429232">
    <property type="component" value="Chromosome"/>
</dbReference>
<reference evidence="8 9" key="1">
    <citation type="submission" date="2020-12" db="EMBL/GenBank/DDBJ databases">
        <title>HMF7856_wgs.fasta genome submission.</title>
        <authorList>
            <person name="Kang H."/>
            <person name="Kim H."/>
            <person name="Joh K."/>
        </authorList>
    </citation>
    <scope>NUCLEOTIDE SEQUENCE [LARGE SCALE GENOMIC DNA]</scope>
    <source>
        <strain evidence="8 9">HMF7856</strain>
    </source>
</reference>
<dbReference type="Pfam" id="PF10502">
    <property type="entry name" value="Peptidase_S26"/>
    <property type="match status" value="2"/>
</dbReference>
<dbReference type="PANTHER" id="PTHR43390">
    <property type="entry name" value="SIGNAL PEPTIDASE I"/>
    <property type="match status" value="1"/>
</dbReference>
<dbReference type="SUPFAM" id="SSF51306">
    <property type="entry name" value="LexA/Signal peptidase"/>
    <property type="match status" value="1"/>
</dbReference>
<dbReference type="CDD" id="cd06530">
    <property type="entry name" value="S26_SPase_I"/>
    <property type="match status" value="2"/>
</dbReference>
<evidence type="ECO:0000256" key="6">
    <source>
        <dbReference type="RuleBase" id="RU362042"/>
    </source>
</evidence>
<keyword evidence="9" id="KW-1185">Reference proteome</keyword>
<dbReference type="InterPro" id="IPR000223">
    <property type="entry name" value="Pept_S26A_signal_pept_1"/>
</dbReference>
<dbReference type="Gene3D" id="2.10.109.10">
    <property type="entry name" value="Umud Fragment, subunit A"/>
    <property type="match status" value="2"/>
</dbReference>
<evidence type="ECO:0000256" key="1">
    <source>
        <dbReference type="ARBA" id="ARBA00000677"/>
    </source>
</evidence>
<evidence type="ECO:0000256" key="4">
    <source>
        <dbReference type="ARBA" id="ARBA00019232"/>
    </source>
</evidence>
<organism evidence="8 9">
    <name type="scientific">Mucilaginibacter ginkgonis</name>
    <dbReference type="NCBI Taxonomy" id="2682091"/>
    <lineage>
        <taxon>Bacteria</taxon>
        <taxon>Pseudomonadati</taxon>
        <taxon>Bacteroidota</taxon>
        <taxon>Sphingobacteriia</taxon>
        <taxon>Sphingobacteriales</taxon>
        <taxon>Sphingobacteriaceae</taxon>
        <taxon>Mucilaginibacter</taxon>
    </lineage>
</organism>
<dbReference type="KEGG" id="mgik:GO620_006060"/>
<dbReference type="PROSITE" id="PS00761">
    <property type="entry name" value="SPASE_I_3"/>
    <property type="match status" value="1"/>
</dbReference>
<protein>
    <recommendedName>
        <fullName evidence="4 6">Signal peptidase I</fullName>
        <ecNumber evidence="3 6">3.4.21.89</ecNumber>
    </recommendedName>
</protein>
<sequence>MKLKDLFKKRDTGGKPKKTKLREWIDALVFAVVAATIIRGLLFSAYAIPSGSMEGTQMTGDYLFVSKFDYGARMPITPITIPFLEPTLANGSVKTYWDGLQLPYFRLPGFSHIKNGDIVVFNIPTDSINKPIDMKTTLIKRCQAIPGDELKIVNSQVYINGKAAKNAPKAQTSYIVTTDGTDLNPQVIQDLHIEIYQQGQANSYLMIIPTDSYNTFKSFSNIRSITPVVTPGGQYDPSVFPHSPLYKWSIDNYGPLLVPKKNLTIALNDSTVALYKSIITNYEHNTLSGSANNYTLNGAKATTYTFKSNYYWMMGDNRHNSDDSRYWGFVPEENVVGKAMFTWMSIDSSATFFNKIRWNRVLRKIE</sequence>
<evidence type="ECO:0000313" key="8">
    <source>
        <dbReference type="EMBL" id="QQL51012.1"/>
    </source>
</evidence>
<dbReference type="PANTHER" id="PTHR43390:SF1">
    <property type="entry name" value="CHLOROPLAST PROCESSING PEPTIDASE"/>
    <property type="match status" value="1"/>
</dbReference>
<keyword evidence="6" id="KW-0645">Protease</keyword>
<comment type="subcellular location">
    <subcellularLocation>
        <location evidence="6">Membrane</location>
        <topology evidence="6">Single-pass type II membrane protein</topology>
    </subcellularLocation>
</comment>
<comment type="catalytic activity">
    <reaction evidence="1 6">
        <text>Cleavage of hydrophobic, N-terminal signal or leader sequences from secreted and periplasmic proteins.</text>
        <dbReference type="EC" id="3.4.21.89"/>
    </reaction>
</comment>
<keyword evidence="6" id="KW-0472">Membrane</keyword>
<dbReference type="EMBL" id="CP066775">
    <property type="protein sequence ID" value="QQL51012.1"/>
    <property type="molecule type" value="Genomic_DNA"/>
</dbReference>
<dbReference type="RefSeq" id="WP_157523587.1">
    <property type="nucleotide sequence ID" value="NZ_CP066775.1"/>
</dbReference>
<dbReference type="InterPro" id="IPR019533">
    <property type="entry name" value="Peptidase_S26"/>
</dbReference>
<dbReference type="GO" id="GO:0004252">
    <property type="term" value="F:serine-type endopeptidase activity"/>
    <property type="evidence" value="ECO:0007669"/>
    <property type="project" value="InterPro"/>
</dbReference>
<evidence type="ECO:0000256" key="5">
    <source>
        <dbReference type="ARBA" id="ARBA00022801"/>
    </source>
</evidence>
<dbReference type="GO" id="GO:0006465">
    <property type="term" value="P:signal peptide processing"/>
    <property type="evidence" value="ECO:0007669"/>
    <property type="project" value="InterPro"/>
</dbReference>
<feature type="domain" description="Peptidase S26" evidence="7">
    <location>
        <begin position="22"/>
        <end position="199"/>
    </location>
</feature>
<feature type="domain" description="Peptidase S26" evidence="7">
    <location>
        <begin position="263"/>
        <end position="344"/>
    </location>
</feature>
<dbReference type="AlphaFoldDB" id="A0A6I4I0B7"/>
<keyword evidence="5 6" id="KW-0378">Hydrolase</keyword>
<evidence type="ECO:0000313" key="9">
    <source>
        <dbReference type="Proteomes" id="UP000429232"/>
    </source>
</evidence>
<gene>
    <name evidence="8" type="primary">lepB</name>
    <name evidence="8" type="ORF">GO620_006060</name>
</gene>
<evidence type="ECO:0000256" key="3">
    <source>
        <dbReference type="ARBA" id="ARBA00013208"/>
    </source>
</evidence>
<dbReference type="GO" id="GO:0009003">
    <property type="term" value="F:signal peptidase activity"/>
    <property type="evidence" value="ECO:0007669"/>
    <property type="project" value="UniProtKB-EC"/>
</dbReference>